<dbReference type="PANTHER" id="PTHR43788:SF6">
    <property type="entry name" value="DNA HELICASE B"/>
    <property type="match status" value="1"/>
</dbReference>
<protein>
    <submittedName>
        <fullName evidence="4">Exodeoxyribonuclease V subunit alpha</fullName>
        <ecNumber evidence="4">3.1.11.5</ecNumber>
    </submittedName>
</protein>
<sequence length="543" mass="60431">MALETILHRLLLAVDGGSLALELSNKELERLRSCELVSLEDVAGERATPLVLSGRYLYLRRFWNLEERVVDLMKNELIMRSSATAFEVREPEALLHAWQASDSSVNEAIALAGARILASDFLLLSGGPGSGKTFSLVRLLKLLDLWAGHAGKRLSLLVSAPTAKAVARIQEGMHKEAKFSHFDLMLSTLHRALGYRSDGTFTHGRAYPLSVDVVIVDEMSMVDIYLFEQLLSALPRRCKVIFLGDADQLPSVARGAILSDLVYYHQHPQEIPTGKHDPLAKNMLFLKGSQRSNVAILGLAQAFLRGDKAEVEKIRSEVRAHQSESLFFHALPTDASKFYDWVKEQYAMYIPKTARLGAYDATFGLNARQIEIAKAFFAMYDMFAVITPVHDGAYGVKSINLEVRKRLGFLDSLYDGMPIVITVNQPELGLANGDRGVILKLDGTYYALFREGESTYRCYLSTELGAYEVAYAITVHKSQGSEYENVAVLLPSNAKRLLDRSLIYTAITRAKSQVRIFGGDEEIGYSLAQRQQRVSQIASKILD</sequence>
<evidence type="ECO:0000259" key="3">
    <source>
        <dbReference type="Pfam" id="PF13538"/>
    </source>
</evidence>
<dbReference type="GO" id="GO:0006310">
    <property type="term" value="P:DNA recombination"/>
    <property type="evidence" value="ECO:0007669"/>
    <property type="project" value="InterPro"/>
</dbReference>
<dbReference type="GO" id="GO:0005524">
    <property type="term" value="F:ATP binding"/>
    <property type="evidence" value="ECO:0007669"/>
    <property type="project" value="UniProtKB-KW"/>
</dbReference>
<evidence type="ECO:0000313" key="5">
    <source>
        <dbReference type="Proteomes" id="UP000778951"/>
    </source>
</evidence>
<accession>A0A968GGM9</accession>
<dbReference type="Gene3D" id="3.40.50.300">
    <property type="entry name" value="P-loop containing nucleotide triphosphate hydrolases"/>
    <property type="match status" value="2"/>
</dbReference>
<dbReference type="EC" id="3.1.11.5" evidence="4"/>
<dbReference type="CDD" id="cd18809">
    <property type="entry name" value="SF1_C_RecD"/>
    <property type="match status" value="1"/>
</dbReference>
<dbReference type="RefSeq" id="WP_167694726.1">
    <property type="nucleotide sequence ID" value="NZ_CP118185.1"/>
</dbReference>
<feature type="domain" description="UvrD-like helicase C-terminal" evidence="3">
    <location>
        <begin position="470"/>
        <end position="516"/>
    </location>
</feature>
<reference evidence="4" key="1">
    <citation type="submission" date="2020-03" db="EMBL/GenBank/DDBJ databases">
        <title>Spirochaetal bacteria isolated from arthropods constitute a novel genus Entomospira genus novum within the order Spirochaetales.</title>
        <authorList>
            <person name="Grana-Miraglia L."/>
            <person name="Sikutova S."/>
            <person name="Fingerle V."/>
            <person name="Sing A."/>
            <person name="Castillo-Ramirez S."/>
            <person name="Margos G."/>
            <person name="Rudolf I."/>
        </authorList>
    </citation>
    <scope>NUCLEOTIDE SEQUENCE</scope>
    <source>
        <strain evidence="4">BR149</strain>
    </source>
</reference>
<evidence type="ECO:0000313" key="4">
    <source>
        <dbReference type="EMBL" id="NIZ68654.1"/>
    </source>
</evidence>
<dbReference type="Pfam" id="PF13538">
    <property type="entry name" value="UvrD_C_2"/>
    <property type="match status" value="1"/>
</dbReference>
<name>A0A968GGM9_9SPIO</name>
<organism evidence="4 5">
    <name type="scientific">Entomospira culicis</name>
    <dbReference type="NCBI Taxonomy" id="2719989"/>
    <lineage>
        <taxon>Bacteria</taxon>
        <taxon>Pseudomonadati</taxon>
        <taxon>Spirochaetota</taxon>
        <taxon>Spirochaetia</taxon>
        <taxon>Spirochaetales</taxon>
        <taxon>Spirochaetaceae</taxon>
        <taxon>Entomospira</taxon>
    </lineage>
</organism>
<evidence type="ECO:0000256" key="2">
    <source>
        <dbReference type="ARBA" id="ARBA00022840"/>
    </source>
</evidence>
<dbReference type="EMBL" id="JAATLM010000001">
    <property type="protein sequence ID" value="NIZ68654.1"/>
    <property type="molecule type" value="Genomic_DNA"/>
</dbReference>
<dbReference type="InterPro" id="IPR027785">
    <property type="entry name" value="UvrD-like_helicase_C"/>
</dbReference>
<dbReference type="Pfam" id="PF13245">
    <property type="entry name" value="AAA_19"/>
    <property type="match status" value="1"/>
</dbReference>
<keyword evidence="4" id="KW-0378">Hydrolase</keyword>
<dbReference type="PANTHER" id="PTHR43788">
    <property type="entry name" value="DNA2/NAM7 HELICASE FAMILY MEMBER"/>
    <property type="match status" value="1"/>
</dbReference>
<evidence type="ECO:0000256" key="1">
    <source>
        <dbReference type="ARBA" id="ARBA00022741"/>
    </source>
</evidence>
<dbReference type="GO" id="GO:0008854">
    <property type="term" value="F:exodeoxyribonuclease V activity"/>
    <property type="evidence" value="ECO:0007669"/>
    <property type="project" value="UniProtKB-EC"/>
</dbReference>
<dbReference type="InterPro" id="IPR050534">
    <property type="entry name" value="Coronavir_polyprotein_1ab"/>
</dbReference>
<keyword evidence="5" id="KW-1185">Reference proteome</keyword>
<comment type="caution">
    <text evidence="4">The sequence shown here is derived from an EMBL/GenBank/DDBJ whole genome shotgun (WGS) entry which is preliminary data.</text>
</comment>
<dbReference type="GO" id="GO:0003678">
    <property type="term" value="F:DNA helicase activity"/>
    <property type="evidence" value="ECO:0007669"/>
    <property type="project" value="UniProtKB-ARBA"/>
</dbReference>
<dbReference type="AlphaFoldDB" id="A0A968GGM9"/>
<dbReference type="SUPFAM" id="SSF52540">
    <property type="entry name" value="P-loop containing nucleoside triphosphate hydrolases"/>
    <property type="match status" value="2"/>
</dbReference>
<dbReference type="GO" id="GO:0009338">
    <property type="term" value="C:exodeoxyribonuclease V complex"/>
    <property type="evidence" value="ECO:0007669"/>
    <property type="project" value="InterPro"/>
</dbReference>
<dbReference type="NCBIfam" id="TIGR01447">
    <property type="entry name" value="recD"/>
    <property type="match status" value="1"/>
</dbReference>
<dbReference type="InterPro" id="IPR006344">
    <property type="entry name" value="RecD"/>
</dbReference>
<dbReference type="GO" id="GO:0006302">
    <property type="term" value="P:double-strand break repair"/>
    <property type="evidence" value="ECO:0007669"/>
    <property type="project" value="InterPro"/>
</dbReference>
<keyword evidence="2" id="KW-0067">ATP-binding</keyword>
<proteinExistence type="predicted"/>
<dbReference type="CDD" id="cd17933">
    <property type="entry name" value="DEXSc_RecD-like"/>
    <property type="match status" value="1"/>
</dbReference>
<dbReference type="Proteomes" id="UP000778951">
    <property type="component" value="Unassembled WGS sequence"/>
</dbReference>
<keyword evidence="1" id="KW-0547">Nucleotide-binding</keyword>
<gene>
    <name evidence="4" type="primary">recD</name>
    <name evidence="4" type="ORF">HCT48_00250</name>
</gene>
<dbReference type="InterPro" id="IPR027417">
    <property type="entry name" value="P-loop_NTPase"/>
</dbReference>